<feature type="signal peptide" evidence="4">
    <location>
        <begin position="1"/>
        <end position="20"/>
    </location>
</feature>
<evidence type="ECO:0000313" key="5">
    <source>
        <dbReference type="EMBL" id="MER5171823.1"/>
    </source>
</evidence>
<evidence type="ECO:0000256" key="3">
    <source>
        <dbReference type="ARBA" id="ARBA00022729"/>
    </source>
</evidence>
<accession>A0ABV1SFZ9</accession>
<dbReference type="PANTHER" id="PTHR30632:SF17">
    <property type="entry name" value="MOLYBDATE-BINDING PROTEIN MODA"/>
    <property type="match status" value="1"/>
</dbReference>
<name>A0ABV1SFZ9_9RHOB</name>
<evidence type="ECO:0000256" key="1">
    <source>
        <dbReference type="ARBA" id="ARBA00009175"/>
    </source>
</evidence>
<evidence type="ECO:0000256" key="2">
    <source>
        <dbReference type="ARBA" id="ARBA00022723"/>
    </source>
</evidence>
<reference evidence="5 6" key="1">
    <citation type="submission" date="2024-01" db="EMBL/GenBank/DDBJ databases">
        <authorList>
            <person name="Deng Y."/>
            <person name="Su J."/>
        </authorList>
    </citation>
    <scope>NUCLEOTIDE SEQUENCE [LARGE SCALE GENOMIC DNA]</scope>
    <source>
        <strain evidence="5 6">CPCC 100088</strain>
    </source>
</reference>
<gene>
    <name evidence="5" type="primary">modA</name>
    <name evidence="5" type="ORF">VSX56_08535</name>
</gene>
<proteinExistence type="inferred from homology"/>
<dbReference type="Gene3D" id="3.40.190.10">
    <property type="entry name" value="Periplasmic binding protein-like II"/>
    <property type="match status" value="2"/>
</dbReference>
<comment type="similarity">
    <text evidence="1">Belongs to the bacterial solute-binding protein ModA family.</text>
</comment>
<evidence type="ECO:0000256" key="4">
    <source>
        <dbReference type="SAM" id="SignalP"/>
    </source>
</evidence>
<organism evidence="5 6">
    <name type="scientific">Thioclava kandeliae</name>
    <dbReference type="NCBI Taxonomy" id="3070818"/>
    <lineage>
        <taxon>Bacteria</taxon>
        <taxon>Pseudomonadati</taxon>
        <taxon>Pseudomonadota</taxon>
        <taxon>Alphaproteobacteria</taxon>
        <taxon>Rhodobacterales</taxon>
        <taxon>Paracoccaceae</taxon>
        <taxon>Thioclava</taxon>
    </lineage>
</organism>
<sequence>MRALPLLALVACLTPMAASAEPVIFAAASMKTALDEIARDWAEDHDPVTISYAGSSKLARQIEAGAPADMFISASTDWMDQVETSGTIKDGSRHDLLGNALVLVAHDNVKTAPQDLPEALGKDGFLAMALVDSVPAGIYGKQALTHLGLWDQLSSHVAQADNVRAALALVATGESPYGVVYATDAHAEKRVHIAATFPEDSHDAITYPVALLTTGSDTEGAKAFLDYLSSPTAVGVFEAQGFSVKH</sequence>
<dbReference type="EMBL" id="JAYWLC010000005">
    <property type="protein sequence ID" value="MER5171823.1"/>
    <property type="molecule type" value="Genomic_DNA"/>
</dbReference>
<feature type="chain" id="PRO_5046632133" evidence="4">
    <location>
        <begin position="21"/>
        <end position="246"/>
    </location>
</feature>
<dbReference type="RefSeq" id="WP_350936380.1">
    <property type="nucleotide sequence ID" value="NZ_JAYWLC010000005.1"/>
</dbReference>
<keyword evidence="2" id="KW-0479">Metal-binding</keyword>
<evidence type="ECO:0000313" key="6">
    <source>
        <dbReference type="Proteomes" id="UP001438953"/>
    </source>
</evidence>
<dbReference type="PANTHER" id="PTHR30632">
    <property type="entry name" value="MOLYBDATE-BINDING PERIPLASMIC PROTEIN"/>
    <property type="match status" value="1"/>
</dbReference>
<keyword evidence="3 4" id="KW-0732">Signal</keyword>
<dbReference type="Pfam" id="PF13531">
    <property type="entry name" value="SBP_bac_11"/>
    <property type="match status" value="1"/>
</dbReference>
<reference evidence="5 6" key="2">
    <citation type="submission" date="2024-06" db="EMBL/GenBank/DDBJ databases">
        <title>Thioclava kandeliae sp. nov. from a rhizosphere soil sample of Kandelia candel in a mangrove.</title>
        <authorList>
            <person name="Mu T."/>
        </authorList>
    </citation>
    <scope>NUCLEOTIDE SEQUENCE [LARGE SCALE GENOMIC DNA]</scope>
    <source>
        <strain evidence="5 6">CPCC 100088</strain>
    </source>
</reference>
<protein>
    <submittedName>
        <fullName evidence="5">Molybdate ABC transporter substrate-binding protein</fullName>
    </submittedName>
</protein>
<keyword evidence="6" id="KW-1185">Reference proteome</keyword>
<dbReference type="SUPFAM" id="SSF53850">
    <property type="entry name" value="Periplasmic binding protein-like II"/>
    <property type="match status" value="1"/>
</dbReference>
<dbReference type="PIRSF" id="PIRSF004846">
    <property type="entry name" value="ModA"/>
    <property type="match status" value="1"/>
</dbReference>
<dbReference type="Proteomes" id="UP001438953">
    <property type="component" value="Unassembled WGS sequence"/>
</dbReference>
<dbReference type="InterPro" id="IPR005950">
    <property type="entry name" value="ModA"/>
</dbReference>
<comment type="caution">
    <text evidence="5">The sequence shown here is derived from an EMBL/GenBank/DDBJ whole genome shotgun (WGS) entry which is preliminary data.</text>
</comment>
<dbReference type="InterPro" id="IPR050682">
    <property type="entry name" value="ModA/WtpA"/>
</dbReference>
<dbReference type="NCBIfam" id="TIGR01256">
    <property type="entry name" value="modA"/>
    <property type="match status" value="1"/>
</dbReference>